<protein>
    <submittedName>
        <fullName evidence="2">Uncharacterized protein</fullName>
    </submittedName>
</protein>
<organism evidence="2 3">
    <name type="scientific">Devosia enhydra</name>
    <dbReference type="NCBI Taxonomy" id="665118"/>
    <lineage>
        <taxon>Bacteria</taxon>
        <taxon>Pseudomonadati</taxon>
        <taxon>Pseudomonadota</taxon>
        <taxon>Alphaproteobacteria</taxon>
        <taxon>Hyphomicrobiales</taxon>
        <taxon>Devosiaceae</taxon>
        <taxon>Devosia</taxon>
    </lineage>
</organism>
<evidence type="ECO:0000256" key="1">
    <source>
        <dbReference type="SAM" id="MobiDB-lite"/>
    </source>
</evidence>
<keyword evidence="3" id="KW-1185">Reference proteome</keyword>
<dbReference type="RefSeq" id="WP_072343628.1">
    <property type="nucleotide sequence ID" value="NZ_FPKU01000002.1"/>
</dbReference>
<dbReference type="EMBL" id="FPKU01000002">
    <property type="protein sequence ID" value="SFZ85422.1"/>
    <property type="molecule type" value="Genomic_DNA"/>
</dbReference>
<evidence type="ECO:0000313" key="3">
    <source>
        <dbReference type="Proteomes" id="UP000183447"/>
    </source>
</evidence>
<evidence type="ECO:0000313" key="2">
    <source>
        <dbReference type="EMBL" id="SFZ85422.1"/>
    </source>
</evidence>
<dbReference type="AlphaFoldDB" id="A0A1K2HZ56"/>
<dbReference type="OrthoDB" id="7959184at2"/>
<gene>
    <name evidence="2" type="ORF">SAMN02983003_2586</name>
</gene>
<reference evidence="2 3" key="1">
    <citation type="submission" date="2016-11" db="EMBL/GenBank/DDBJ databases">
        <authorList>
            <person name="Jaros S."/>
            <person name="Januszkiewicz K."/>
            <person name="Wedrychowicz H."/>
        </authorList>
    </citation>
    <scope>NUCLEOTIDE SEQUENCE [LARGE SCALE GENOMIC DNA]</scope>
    <source>
        <strain evidence="2 3">ATCC 23634</strain>
    </source>
</reference>
<feature type="region of interest" description="Disordered" evidence="1">
    <location>
        <begin position="170"/>
        <end position="198"/>
    </location>
</feature>
<dbReference type="Proteomes" id="UP000183447">
    <property type="component" value="Unassembled WGS sequence"/>
</dbReference>
<name>A0A1K2HZ56_9HYPH</name>
<accession>A0A1K2HZ56</accession>
<proteinExistence type="predicted"/>
<sequence>MPDLKTKDRSPSFPFIPIAQALERLTALEATFSRHPIPASKAGIAWGMKEKSSQAYQILAALKAFGLVQYEGSAEDRKATLTDAARTYLRAQQEAVKLAVVQRAALAPKIIGELWKEWGAKRPPDAVCLDELILKRGFTDSAARTFLKVYDETIEYALLIDGGMVEGSDADDPIDAAAAPDQTYEDQDGAASIDRGGAPIPPKKVGILMSGERELTAGLLSRNASYRVIVNGRVGTKEIETLIKKLEIDKEILADEETNEGVDKSAFD</sequence>